<keyword evidence="2" id="KW-1185">Reference proteome</keyword>
<proteinExistence type="predicted"/>
<reference evidence="1" key="1">
    <citation type="journal article" date="2019" name="Microbiol. Resour. Announc.">
        <title>Draft Genomic Sequences of Streptomyces misionensis and Streptomyces albidoflavus, bacteria applied for phytopathogen biocontrol.</title>
        <authorList>
            <person name="Pylro V."/>
            <person name="Dias A."/>
            <person name="Andreote F."/>
            <person name="Varani A."/>
            <person name="Andreote C."/>
            <person name="Bernardo E."/>
            <person name="Martins T."/>
        </authorList>
    </citation>
    <scope>NUCLEOTIDE SEQUENCE [LARGE SCALE GENOMIC DNA]</scope>
    <source>
        <strain evidence="1">66</strain>
    </source>
</reference>
<dbReference type="Proteomes" id="UP000320481">
    <property type="component" value="Unassembled WGS sequence"/>
</dbReference>
<name>A0A5C6JKX3_9ACTN</name>
<dbReference type="RefSeq" id="WP_146466748.1">
    <property type="nucleotide sequence ID" value="NZ_VOGW01000121.1"/>
</dbReference>
<dbReference type="AlphaFoldDB" id="A0A5C6JKX3"/>
<accession>A0A5C6JKX3</accession>
<dbReference type="EMBL" id="VOGW01000121">
    <property type="protein sequence ID" value="TWV41328.1"/>
    <property type="molecule type" value="Genomic_DNA"/>
</dbReference>
<protein>
    <submittedName>
        <fullName evidence="1">Uncharacterized protein</fullName>
    </submittedName>
</protein>
<evidence type="ECO:0000313" key="2">
    <source>
        <dbReference type="Proteomes" id="UP000320481"/>
    </source>
</evidence>
<evidence type="ECO:0000313" key="1">
    <source>
        <dbReference type="EMBL" id="TWV41328.1"/>
    </source>
</evidence>
<comment type="caution">
    <text evidence="1">The sequence shown here is derived from an EMBL/GenBank/DDBJ whole genome shotgun (WGS) entry which is preliminary data.</text>
</comment>
<sequence>MSTPTLAAQSPVLTCLATLALARPDLPAAYLTVSAHSTRDVSVQLDSPAAVEAWREALGVAPDVVVADWIGGRPSLEFTATAYGIKFEVYATYIPATTTAGGVA</sequence>
<organism evidence="1 2">
    <name type="scientific">Streptomyces misionensis</name>
    <dbReference type="NCBI Taxonomy" id="67331"/>
    <lineage>
        <taxon>Bacteria</taxon>
        <taxon>Bacillati</taxon>
        <taxon>Actinomycetota</taxon>
        <taxon>Actinomycetes</taxon>
        <taxon>Kitasatosporales</taxon>
        <taxon>Streptomycetaceae</taxon>
        <taxon>Streptomyces</taxon>
    </lineage>
</organism>
<gene>
    <name evidence="1" type="ORF">FRZ03_21340</name>
</gene>